<dbReference type="GO" id="GO:0016020">
    <property type="term" value="C:membrane"/>
    <property type="evidence" value="ECO:0007669"/>
    <property type="project" value="UniProtKB-SubCell"/>
</dbReference>
<dbReference type="Proteomes" id="UP000594260">
    <property type="component" value="Unplaced"/>
</dbReference>
<sequence>MNHLSKPVYYGGLPPGGPSFGPRSVGRGYEGGGYGGEIIGGYGGHGYAGGGGGVGVGVGSYGGSSYGTAGHIYGGGISSGGMVGSYHPGRLFPQRPDVRQVVVSVPSDCVEIQNGQAVARYELISIRERHGRFRKAVPLLHPSLAIILGIFNTLLPGTGTFVAAFCVLCGCRTEYSSRGRAFALNLLAALIQTLTAPFVVGWVWSIMWSVTCVNISLNKDLQAMMQQQSATEPAVPL</sequence>
<reference evidence="6" key="1">
    <citation type="submission" date="2021-01" db="UniProtKB">
        <authorList>
            <consortium name="EnsemblMetazoa"/>
        </authorList>
    </citation>
    <scope>IDENTIFICATION</scope>
</reference>
<dbReference type="GeneID" id="111248824"/>
<dbReference type="InParanoid" id="A0A7M7JUV4"/>
<dbReference type="PANTHER" id="PTHR21676:SF1">
    <property type="entry name" value="PROTEIN STUM HOMOLOG"/>
    <property type="match status" value="1"/>
</dbReference>
<dbReference type="AlphaFoldDB" id="A0A7M7JUV4"/>
<evidence type="ECO:0000256" key="5">
    <source>
        <dbReference type="SAM" id="Phobius"/>
    </source>
</evidence>
<evidence type="ECO:0000256" key="4">
    <source>
        <dbReference type="ARBA" id="ARBA00023136"/>
    </source>
</evidence>
<evidence type="ECO:0000256" key="3">
    <source>
        <dbReference type="ARBA" id="ARBA00022989"/>
    </source>
</evidence>
<feature type="transmembrane region" description="Helical" evidence="5">
    <location>
        <begin position="182"/>
        <end position="204"/>
    </location>
</feature>
<name>A0A7M7JUV4_VARDE</name>
<organism evidence="6 7">
    <name type="scientific">Varroa destructor</name>
    <name type="common">Honeybee mite</name>
    <dbReference type="NCBI Taxonomy" id="109461"/>
    <lineage>
        <taxon>Eukaryota</taxon>
        <taxon>Metazoa</taxon>
        <taxon>Ecdysozoa</taxon>
        <taxon>Arthropoda</taxon>
        <taxon>Chelicerata</taxon>
        <taxon>Arachnida</taxon>
        <taxon>Acari</taxon>
        <taxon>Parasitiformes</taxon>
        <taxon>Mesostigmata</taxon>
        <taxon>Gamasina</taxon>
        <taxon>Dermanyssoidea</taxon>
        <taxon>Varroidae</taxon>
        <taxon>Varroa</taxon>
    </lineage>
</organism>
<dbReference type="EnsemblMetazoa" id="XM_022801819">
    <property type="protein sequence ID" value="XP_022657554"/>
    <property type="gene ID" value="LOC111248824"/>
</dbReference>
<proteinExistence type="predicted"/>
<dbReference type="RefSeq" id="XP_022657554.1">
    <property type="nucleotide sequence ID" value="XM_022801819.1"/>
</dbReference>
<keyword evidence="2 5" id="KW-0812">Transmembrane</keyword>
<comment type="subcellular location">
    <subcellularLocation>
        <location evidence="1">Membrane</location>
        <topology evidence="1">Multi-pass membrane protein</topology>
    </subcellularLocation>
</comment>
<evidence type="ECO:0000313" key="7">
    <source>
        <dbReference type="Proteomes" id="UP000594260"/>
    </source>
</evidence>
<protein>
    <recommendedName>
        <fullName evidence="8">Protein stum</fullName>
    </recommendedName>
</protein>
<dbReference type="OrthoDB" id="361532at2759"/>
<dbReference type="InterPro" id="IPR026673">
    <property type="entry name" value="SPEC3/Stum"/>
</dbReference>
<keyword evidence="7" id="KW-1185">Reference proteome</keyword>
<dbReference type="PANTHER" id="PTHR21676">
    <property type="entry name" value="PROTEIN STUM"/>
    <property type="match status" value="1"/>
</dbReference>
<dbReference type="Pfam" id="PF15795">
    <property type="entry name" value="Spec3"/>
    <property type="match status" value="1"/>
</dbReference>
<evidence type="ECO:0000256" key="2">
    <source>
        <dbReference type="ARBA" id="ARBA00022692"/>
    </source>
</evidence>
<evidence type="ECO:0000313" key="6">
    <source>
        <dbReference type="EnsemblMetazoa" id="XP_022657554"/>
    </source>
</evidence>
<accession>A0A7M7JUV4</accession>
<feature type="transmembrane region" description="Helical" evidence="5">
    <location>
        <begin position="144"/>
        <end position="170"/>
    </location>
</feature>
<evidence type="ECO:0008006" key="8">
    <source>
        <dbReference type="Google" id="ProtNLM"/>
    </source>
</evidence>
<keyword evidence="3 5" id="KW-1133">Transmembrane helix</keyword>
<dbReference type="KEGG" id="vde:111248824"/>
<keyword evidence="4 5" id="KW-0472">Membrane</keyword>
<evidence type="ECO:0000256" key="1">
    <source>
        <dbReference type="ARBA" id="ARBA00004141"/>
    </source>
</evidence>